<dbReference type="AlphaFoldDB" id="A0A1E1KZH6"/>
<evidence type="ECO:0000313" key="3">
    <source>
        <dbReference type="Proteomes" id="UP000178129"/>
    </source>
</evidence>
<gene>
    <name evidence="2" type="ORF">RCO7_14732</name>
</gene>
<reference evidence="3" key="1">
    <citation type="submission" date="2016-03" db="EMBL/GenBank/DDBJ databases">
        <authorList>
            <person name="Ploux O."/>
        </authorList>
    </citation>
    <scope>NUCLEOTIDE SEQUENCE [LARGE SCALE GENOMIC DNA]</scope>
    <source>
        <strain evidence="3">UK7</strain>
    </source>
</reference>
<accession>A0A1E1KZH6</accession>
<evidence type="ECO:0000313" key="2">
    <source>
        <dbReference type="EMBL" id="CZT03653.1"/>
    </source>
</evidence>
<feature type="compositionally biased region" description="Basic and acidic residues" evidence="1">
    <location>
        <begin position="10"/>
        <end position="32"/>
    </location>
</feature>
<feature type="region of interest" description="Disordered" evidence="1">
    <location>
        <begin position="1"/>
        <end position="32"/>
    </location>
</feature>
<proteinExistence type="predicted"/>
<name>A0A1E1KZH6_9HELO</name>
<keyword evidence="3" id="KW-1185">Reference proteome</keyword>
<comment type="caution">
    <text evidence="2">The sequence shown here is derived from an EMBL/GenBank/DDBJ whole genome shotgun (WGS) entry which is preliminary data.</text>
</comment>
<dbReference type="Proteomes" id="UP000178129">
    <property type="component" value="Unassembled WGS sequence"/>
</dbReference>
<dbReference type="EMBL" id="FJUW01000029">
    <property type="protein sequence ID" value="CZT03653.1"/>
    <property type="molecule type" value="Genomic_DNA"/>
</dbReference>
<dbReference type="InParanoid" id="A0A1E1KZH6"/>
<protein>
    <submittedName>
        <fullName evidence="2">Uncharacterized protein</fullName>
    </submittedName>
</protein>
<sequence>MNNGTQRVNESNDRNEGVVEKNDEERTEAENRAPVRKARNFFSSELRITVYADTSTRGCRKLEDVERNDIEAGIS</sequence>
<evidence type="ECO:0000256" key="1">
    <source>
        <dbReference type="SAM" id="MobiDB-lite"/>
    </source>
</evidence>
<organism evidence="2 3">
    <name type="scientific">Rhynchosporium graminicola</name>
    <dbReference type="NCBI Taxonomy" id="2792576"/>
    <lineage>
        <taxon>Eukaryota</taxon>
        <taxon>Fungi</taxon>
        <taxon>Dikarya</taxon>
        <taxon>Ascomycota</taxon>
        <taxon>Pezizomycotina</taxon>
        <taxon>Leotiomycetes</taxon>
        <taxon>Helotiales</taxon>
        <taxon>Ploettnerulaceae</taxon>
        <taxon>Rhynchosporium</taxon>
    </lineage>
</organism>